<dbReference type="Gene3D" id="1.25.10.10">
    <property type="entry name" value="Leucine-rich Repeat Variant"/>
    <property type="match status" value="1"/>
</dbReference>
<reference evidence="2" key="1">
    <citation type="submission" date="2012-04" db="EMBL/GenBank/DDBJ databases">
        <title>The Genome Sequence of Loa loa.</title>
        <authorList>
            <consortium name="The Broad Institute Genome Sequencing Platform"/>
            <consortium name="Broad Institute Genome Sequencing Center for Infectious Disease"/>
            <person name="Nutman T.B."/>
            <person name="Fink D.L."/>
            <person name="Russ C."/>
            <person name="Young S."/>
            <person name="Zeng Q."/>
            <person name="Gargeya S."/>
            <person name="Alvarado L."/>
            <person name="Berlin A."/>
            <person name="Chapman S.B."/>
            <person name="Chen Z."/>
            <person name="Freedman E."/>
            <person name="Gellesch M."/>
            <person name="Goldberg J."/>
            <person name="Griggs A."/>
            <person name="Gujja S."/>
            <person name="Heilman E.R."/>
            <person name="Heiman D."/>
            <person name="Howarth C."/>
            <person name="Mehta T."/>
            <person name="Neiman D."/>
            <person name="Pearson M."/>
            <person name="Roberts A."/>
            <person name="Saif S."/>
            <person name="Shea T."/>
            <person name="Shenoy N."/>
            <person name="Sisk P."/>
            <person name="Stolte C."/>
            <person name="Sykes S."/>
            <person name="White J."/>
            <person name="Yandava C."/>
            <person name="Haas B."/>
            <person name="Henn M.R."/>
            <person name="Nusbaum C."/>
            <person name="Birren B."/>
        </authorList>
    </citation>
    <scope>NUCLEOTIDE SEQUENCE [LARGE SCALE GENOMIC DNA]</scope>
</reference>
<evidence type="ECO:0000259" key="1">
    <source>
        <dbReference type="SMART" id="SM01140"/>
    </source>
</evidence>
<dbReference type="RefSeq" id="XP_020301163.1">
    <property type="nucleotide sequence ID" value="XM_020448715.1"/>
</dbReference>
<gene>
    <name evidence="2" type="ORF">LOAG_13702</name>
</gene>
<dbReference type="SUPFAM" id="SSF48371">
    <property type="entry name" value="ARM repeat"/>
    <property type="match status" value="1"/>
</dbReference>
<dbReference type="AlphaFoldDB" id="A0A1S0TK05"/>
<accession>A0A1S0TK05</accession>
<dbReference type="GO" id="GO:0003779">
    <property type="term" value="F:actin binding"/>
    <property type="evidence" value="ECO:0007669"/>
    <property type="project" value="InterPro"/>
</dbReference>
<dbReference type="OrthoDB" id="1104827at2759"/>
<evidence type="ECO:0000313" key="2">
    <source>
        <dbReference type="EMBL" id="EFO14814.2"/>
    </source>
</evidence>
<dbReference type="KEGG" id="loa:LOAG_13702"/>
<dbReference type="GO" id="GO:0030036">
    <property type="term" value="P:actin cytoskeleton organization"/>
    <property type="evidence" value="ECO:0007669"/>
    <property type="project" value="InterPro"/>
</dbReference>
<feature type="non-terminal residue" evidence="2">
    <location>
        <position position="1"/>
    </location>
</feature>
<dbReference type="InterPro" id="IPR011989">
    <property type="entry name" value="ARM-like"/>
</dbReference>
<sequence>ERYGIGDCKIAEKFLEMIQEHNLLDNDNNLHILEALFISLRTQSHSYVENFVKLDGNEHLKNLLSECSRRSGLEQHATAILLCFRALLNSTIGRLAVLSSDATLCVIASSTCLQSAKCKILPFFFFDKI</sequence>
<dbReference type="InterPro" id="IPR016024">
    <property type="entry name" value="ARM-type_fold"/>
</dbReference>
<dbReference type="GeneID" id="9951173"/>
<organism evidence="2">
    <name type="scientific">Loa loa</name>
    <name type="common">Eye worm</name>
    <name type="synonym">Filaria loa</name>
    <dbReference type="NCBI Taxonomy" id="7209"/>
    <lineage>
        <taxon>Eukaryota</taxon>
        <taxon>Metazoa</taxon>
        <taxon>Ecdysozoa</taxon>
        <taxon>Nematoda</taxon>
        <taxon>Chromadorea</taxon>
        <taxon>Rhabditida</taxon>
        <taxon>Spirurina</taxon>
        <taxon>Spiruromorpha</taxon>
        <taxon>Filarioidea</taxon>
        <taxon>Onchocercidae</taxon>
        <taxon>Loa</taxon>
    </lineage>
</organism>
<dbReference type="GO" id="GO:0031267">
    <property type="term" value="F:small GTPase binding"/>
    <property type="evidence" value="ECO:0007669"/>
    <property type="project" value="InterPro"/>
</dbReference>
<feature type="domain" description="Formin GTPase-binding" evidence="1">
    <location>
        <begin position="7"/>
        <end position="126"/>
    </location>
</feature>
<dbReference type="EMBL" id="JH712417">
    <property type="protein sequence ID" value="EFO14814.2"/>
    <property type="molecule type" value="Genomic_DNA"/>
</dbReference>
<protein>
    <recommendedName>
        <fullName evidence="1">Formin GTPase-binding domain-containing protein</fullName>
    </recommendedName>
</protein>
<dbReference type="CTD" id="9951173"/>
<dbReference type="InParanoid" id="A0A1S0TK05"/>
<name>A0A1S0TK05_LOALO</name>
<dbReference type="Pfam" id="PF06371">
    <property type="entry name" value="Drf_GBD"/>
    <property type="match status" value="1"/>
</dbReference>
<proteinExistence type="predicted"/>
<dbReference type="SMART" id="SM01140">
    <property type="entry name" value="Drf_GBD"/>
    <property type="match status" value="1"/>
</dbReference>
<dbReference type="InterPro" id="IPR010473">
    <property type="entry name" value="GTPase-bd"/>
</dbReference>